<dbReference type="EMBL" id="CP064795">
    <property type="protein sequence ID" value="QPG04549.1"/>
    <property type="molecule type" value="Genomic_DNA"/>
</dbReference>
<dbReference type="SMART" id="SM00849">
    <property type="entry name" value="Lactamase_B"/>
    <property type="match status" value="1"/>
</dbReference>
<dbReference type="Gene3D" id="3.60.15.10">
    <property type="entry name" value="Ribonuclease Z/Hydroxyacylglutathione hydrolase-like"/>
    <property type="match status" value="1"/>
</dbReference>
<keyword evidence="3" id="KW-0378">Hydrolase</keyword>
<dbReference type="CDD" id="cd07724">
    <property type="entry name" value="POD-like_MBL-fold"/>
    <property type="match status" value="1"/>
</dbReference>
<dbReference type="InterPro" id="IPR001279">
    <property type="entry name" value="Metallo-B-lactamas"/>
</dbReference>
<dbReference type="GO" id="GO:0050313">
    <property type="term" value="F:sulfur dioxygenase activity"/>
    <property type="evidence" value="ECO:0007669"/>
    <property type="project" value="InterPro"/>
</dbReference>
<evidence type="ECO:0000313" key="4">
    <source>
        <dbReference type="Proteomes" id="UP000595095"/>
    </source>
</evidence>
<keyword evidence="1" id="KW-0479">Metal-binding</keyword>
<evidence type="ECO:0000256" key="1">
    <source>
        <dbReference type="ARBA" id="ARBA00022723"/>
    </source>
</evidence>
<dbReference type="AlphaFoldDB" id="A0A7S9HBY1"/>
<dbReference type="GO" id="GO:0016787">
    <property type="term" value="F:hydrolase activity"/>
    <property type="evidence" value="ECO:0007669"/>
    <property type="project" value="UniProtKB-KW"/>
</dbReference>
<dbReference type="KEGG" id="smaa:IT774_09880"/>
<name>A0A7S9HBY1_9ALTE</name>
<protein>
    <submittedName>
        <fullName evidence="3">MBL fold metallo-hydrolase</fullName>
    </submittedName>
</protein>
<dbReference type="SUPFAM" id="SSF56281">
    <property type="entry name" value="Metallo-hydrolase/oxidoreductase"/>
    <property type="match status" value="1"/>
</dbReference>
<organism evidence="3 4">
    <name type="scientific">Salinimonas marina</name>
    <dbReference type="NCBI Taxonomy" id="2785918"/>
    <lineage>
        <taxon>Bacteria</taxon>
        <taxon>Pseudomonadati</taxon>
        <taxon>Pseudomonadota</taxon>
        <taxon>Gammaproteobacteria</taxon>
        <taxon>Alteromonadales</taxon>
        <taxon>Alteromonadaceae</taxon>
        <taxon>Alteromonas/Salinimonas group</taxon>
        <taxon>Salinimonas</taxon>
    </lineage>
</organism>
<dbReference type="PANTHER" id="PTHR43084">
    <property type="entry name" value="PERSULFIDE DIOXYGENASE ETHE1"/>
    <property type="match status" value="1"/>
</dbReference>
<reference evidence="3 4" key="1">
    <citation type="submission" date="2020-11" db="EMBL/GenBank/DDBJ databases">
        <title>Complete genome sequence for Salinimonas sp. strain G2-b.</title>
        <authorList>
            <person name="Park S.-J."/>
        </authorList>
    </citation>
    <scope>NUCLEOTIDE SEQUENCE [LARGE SCALE GENOMIC DNA]</scope>
    <source>
        <strain evidence="3 4">G2-b</strain>
    </source>
</reference>
<proteinExistence type="predicted"/>
<dbReference type="Proteomes" id="UP000595095">
    <property type="component" value="Chromosome"/>
</dbReference>
<evidence type="ECO:0000313" key="3">
    <source>
        <dbReference type="EMBL" id="QPG04549.1"/>
    </source>
</evidence>
<accession>A0A7S9HBY1</accession>
<dbReference type="InterPro" id="IPR036866">
    <property type="entry name" value="RibonucZ/Hydroxyglut_hydro"/>
</dbReference>
<dbReference type="InterPro" id="IPR044528">
    <property type="entry name" value="POD-like_MBL-fold"/>
</dbReference>
<feature type="domain" description="Metallo-beta-lactamase" evidence="2">
    <location>
        <begin position="13"/>
        <end position="202"/>
    </location>
</feature>
<keyword evidence="4" id="KW-1185">Reference proteome</keyword>
<dbReference type="InterPro" id="IPR051682">
    <property type="entry name" value="Mito_Persulfide_Diox"/>
</dbReference>
<dbReference type="GO" id="GO:0046872">
    <property type="term" value="F:metal ion binding"/>
    <property type="evidence" value="ECO:0007669"/>
    <property type="project" value="UniProtKB-KW"/>
</dbReference>
<dbReference type="GO" id="GO:0006749">
    <property type="term" value="P:glutathione metabolic process"/>
    <property type="evidence" value="ECO:0007669"/>
    <property type="project" value="InterPro"/>
</dbReference>
<dbReference type="RefSeq" id="WP_195809643.1">
    <property type="nucleotide sequence ID" value="NZ_CP064795.1"/>
</dbReference>
<gene>
    <name evidence="3" type="ORF">IT774_09880</name>
</gene>
<dbReference type="Pfam" id="PF00753">
    <property type="entry name" value="Lactamase_B"/>
    <property type="match status" value="1"/>
</dbReference>
<sequence>MIKVEPFYDENTGTGSYVVYDDTSRAALIIDAVLHFDVASGRLEFDLAKQQLQFIKTQNLQLHYICETHAHADHLSAAAYLRQHSQARTVISEGIGEVQQQFSMRFNKPVTEDQTQLYDILVNDGDTLMLGKHTLKVMATPGHTPDSVSYLIGGHIFVGDTLFMPDVGTARCDFPGGDAHQLYQSIQRIHALPDETRIWVCHDYPLAGRSVQLYTNVKISRNENVHVNPTINEAEFVALRTQRDATLKVPRLLYPALQVNLWGALLPDQEAGGQRFIKIPLIVDEDSYVTQ</sequence>
<dbReference type="GO" id="GO:0070813">
    <property type="term" value="P:hydrogen sulfide metabolic process"/>
    <property type="evidence" value="ECO:0007669"/>
    <property type="project" value="TreeGrafter"/>
</dbReference>
<dbReference type="PANTHER" id="PTHR43084:SF1">
    <property type="entry name" value="PERSULFIDE DIOXYGENASE ETHE1, MITOCHONDRIAL"/>
    <property type="match status" value="1"/>
</dbReference>
<evidence type="ECO:0000259" key="2">
    <source>
        <dbReference type="SMART" id="SM00849"/>
    </source>
</evidence>